<dbReference type="EMBL" id="JNHM01000032">
    <property type="protein sequence ID" value="KDS53008.1"/>
    <property type="molecule type" value="Genomic_DNA"/>
</dbReference>
<dbReference type="Proteomes" id="UP000027661">
    <property type="component" value="Unassembled WGS sequence"/>
</dbReference>
<comment type="caution">
    <text evidence="1">The sequence shown here is derived from an EMBL/GenBank/DDBJ whole genome shotgun (WGS) entry which is preliminary data.</text>
</comment>
<proteinExistence type="predicted"/>
<organism evidence="1 2">
    <name type="scientific">Phocaeicola vulgatus str. 3975 RP4</name>
    <dbReference type="NCBI Taxonomy" id="1339352"/>
    <lineage>
        <taxon>Bacteria</taxon>
        <taxon>Pseudomonadati</taxon>
        <taxon>Bacteroidota</taxon>
        <taxon>Bacteroidia</taxon>
        <taxon>Bacteroidales</taxon>
        <taxon>Bacteroidaceae</taxon>
        <taxon>Phocaeicola</taxon>
    </lineage>
</organism>
<protein>
    <submittedName>
        <fullName evidence="1">Uncharacterized protein</fullName>
    </submittedName>
</protein>
<dbReference type="PATRIC" id="fig|1339352.3.peg.2675"/>
<sequence>MIFYVERSVIFRVCESALYGLLKKCFPTKKVLDIVAFLVKYMYVWNVHQNGQGIINKSV</sequence>
<reference evidence="1 2" key="1">
    <citation type="submission" date="2014-04" db="EMBL/GenBank/DDBJ databases">
        <authorList>
            <person name="Sears C."/>
            <person name="Carroll K."/>
            <person name="Sack B.R."/>
            <person name="Qadri F."/>
            <person name="Myers L.L."/>
            <person name="Chung G.-T."/>
            <person name="Escheverria P."/>
            <person name="Fraser C.M."/>
            <person name="Sadzewicz L."/>
            <person name="Shefchek K.A."/>
            <person name="Tallon L."/>
            <person name="Das S.P."/>
            <person name="Daugherty S."/>
            <person name="Mongodin E.F."/>
        </authorList>
    </citation>
    <scope>NUCLEOTIDE SEQUENCE [LARGE SCALE GENOMIC DNA]</scope>
    <source>
        <strain evidence="1 2">3975 RP4</strain>
    </source>
</reference>
<evidence type="ECO:0000313" key="1">
    <source>
        <dbReference type="EMBL" id="KDS53008.1"/>
    </source>
</evidence>
<name>A0A069SF28_PHOVU</name>
<evidence type="ECO:0000313" key="2">
    <source>
        <dbReference type="Proteomes" id="UP000027661"/>
    </source>
</evidence>
<dbReference type="AlphaFoldDB" id="A0A069SF28"/>
<gene>
    <name evidence="1" type="ORF">M099_2781</name>
</gene>
<accession>A0A069SF28</accession>